<feature type="region of interest" description="NMP" evidence="5">
    <location>
        <begin position="31"/>
        <end position="60"/>
    </location>
</feature>
<dbReference type="GO" id="GO:0004017">
    <property type="term" value="F:AMP kinase activity"/>
    <property type="evidence" value="ECO:0007669"/>
    <property type="project" value="UniProtKB-UniRule"/>
</dbReference>
<feature type="binding site" evidence="5">
    <location>
        <begin position="86"/>
        <end position="89"/>
    </location>
    <ligand>
        <name>AMP</name>
        <dbReference type="ChEBI" id="CHEBI:456215"/>
    </ligand>
</feature>
<evidence type="ECO:0000313" key="10">
    <source>
        <dbReference type="Proteomes" id="UP000231962"/>
    </source>
</evidence>
<keyword evidence="3 5" id="KW-0547">Nucleotide-binding</keyword>
<feature type="binding site" evidence="5">
    <location>
        <position position="145"/>
    </location>
    <ligand>
        <name>AMP</name>
        <dbReference type="ChEBI" id="CHEBI:456215"/>
    </ligand>
</feature>
<keyword evidence="10" id="KW-1185">Reference proteome</keyword>
<dbReference type="InterPro" id="IPR027417">
    <property type="entry name" value="P-loop_NTPase"/>
</dbReference>
<dbReference type="CDD" id="cd01428">
    <property type="entry name" value="ADK"/>
    <property type="match status" value="1"/>
</dbReference>
<comment type="caution">
    <text evidence="9">The sequence shown here is derived from an EMBL/GenBank/DDBJ whole genome shotgun (WGS) entry which is preliminary data.</text>
</comment>
<dbReference type="Gene3D" id="3.40.50.300">
    <property type="entry name" value="P-loop containing nucleotide triphosphate hydrolases"/>
    <property type="match status" value="1"/>
</dbReference>
<dbReference type="NCBIfam" id="NF011104">
    <property type="entry name" value="PRK14531.1"/>
    <property type="match status" value="1"/>
</dbReference>
<feature type="binding site" evidence="5">
    <location>
        <position position="173"/>
    </location>
    <ligand>
        <name>ATP</name>
        <dbReference type="ChEBI" id="CHEBI:30616"/>
    </ligand>
</feature>
<gene>
    <name evidence="5" type="primary">adk</name>
    <name evidence="8" type="ORF">CH360_12695</name>
    <name evidence="9" type="ORF">CH373_11570</name>
</gene>
<dbReference type="PRINTS" id="PR00094">
    <property type="entry name" value="ADENYLTKNASE"/>
</dbReference>
<evidence type="ECO:0000313" key="9">
    <source>
        <dbReference type="EMBL" id="PJZ73126.1"/>
    </source>
</evidence>
<dbReference type="Proteomes" id="UP000231962">
    <property type="component" value="Unassembled WGS sequence"/>
</dbReference>
<feature type="binding site" evidence="5">
    <location>
        <position position="128"/>
    </location>
    <ligand>
        <name>ATP</name>
        <dbReference type="ChEBI" id="CHEBI:30616"/>
    </ligand>
</feature>
<dbReference type="EC" id="2.7.4.3" evidence="5 7"/>
<dbReference type="InterPro" id="IPR006259">
    <property type="entry name" value="Adenyl_kin_sub"/>
</dbReference>
<evidence type="ECO:0000256" key="1">
    <source>
        <dbReference type="ARBA" id="ARBA00022679"/>
    </source>
</evidence>
<keyword evidence="2 5" id="KW-0545">Nucleotide biosynthesis</keyword>
<dbReference type="RefSeq" id="WP_100714419.1">
    <property type="nucleotide sequence ID" value="NZ_NPDY01000012.1"/>
</dbReference>
<dbReference type="NCBIfam" id="NF011101">
    <property type="entry name" value="PRK14528.1"/>
    <property type="match status" value="1"/>
</dbReference>
<dbReference type="GO" id="GO:0044209">
    <property type="term" value="P:AMP salvage"/>
    <property type="evidence" value="ECO:0007669"/>
    <property type="project" value="UniProtKB-UniRule"/>
</dbReference>
<reference evidence="10 11" key="1">
    <citation type="submission" date="2017-07" db="EMBL/GenBank/DDBJ databases">
        <title>Leptospira spp. isolated from tropical soils.</title>
        <authorList>
            <person name="Thibeaux R."/>
            <person name="Iraola G."/>
            <person name="Ferres I."/>
            <person name="Bierque E."/>
            <person name="Girault D."/>
            <person name="Soupe-Gilbert M.-E."/>
            <person name="Picardeau M."/>
            <person name="Goarant C."/>
        </authorList>
    </citation>
    <scope>NUCLEOTIDE SEQUENCE [LARGE SCALE GENOMIC DNA]</scope>
    <source>
        <strain evidence="9 11">FH1-B-B1</strain>
        <strain evidence="8 10">FH1-B-C1</strain>
    </source>
</reference>
<comment type="subcellular location">
    <subcellularLocation>
        <location evidence="5 7">Cytoplasm</location>
    </subcellularLocation>
</comment>
<evidence type="ECO:0000313" key="8">
    <source>
        <dbReference type="EMBL" id="PJZ69130.1"/>
    </source>
</evidence>
<evidence type="ECO:0000256" key="3">
    <source>
        <dbReference type="ARBA" id="ARBA00022741"/>
    </source>
</evidence>
<evidence type="ECO:0000256" key="4">
    <source>
        <dbReference type="ARBA" id="ARBA00022777"/>
    </source>
</evidence>
<feature type="binding site" evidence="5">
    <location>
        <position position="93"/>
    </location>
    <ligand>
        <name>AMP</name>
        <dbReference type="ChEBI" id="CHEBI:456215"/>
    </ligand>
</feature>
<sequence length="190" mass="20832">MKTIIFMGPPGAGKGTQAKILCDSLQIPQVSTGDILREAVKNGTQMGLEAKRYMDAGDLVPDSVVIGIIKDRIAEPDCKSGFLLDGFPRTVQQAEALDDLLKSTGKEIKKAINLEVPDNELLQRLLKRAEIEGRSDDNEATIKSRLETYNKKTLPLLDYYSAKGKLSRVNGVGNLEQVTKLIEKELANFG</sequence>
<dbReference type="PROSITE" id="PS00113">
    <property type="entry name" value="ADENYLATE_KINASE"/>
    <property type="match status" value="1"/>
</dbReference>
<organism evidence="9 11">
    <name type="scientific">Leptospira perolatii</name>
    <dbReference type="NCBI Taxonomy" id="2023191"/>
    <lineage>
        <taxon>Bacteria</taxon>
        <taxon>Pseudomonadati</taxon>
        <taxon>Spirochaetota</taxon>
        <taxon>Spirochaetia</taxon>
        <taxon>Leptospirales</taxon>
        <taxon>Leptospiraceae</taxon>
        <taxon>Leptospira</taxon>
    </lineage>
</organism>
<comment type="subunit">
    <text evidence="5 7">Monomer.</text>
</comment>
<dbReference type="EMBL" id="NPDY01000012">
    <property type="protein sequence ID" value="PJZ69130.1"/>
    <property type="molecule type" value="Genomic_DNA"/>
</dbReference>
<dbReference type="NCBIfam" id="NF001381">
    <property type="entry name" value="PRK00279.1-3"/>
    <property type="match status" value="1"/>
</dbReference>
<evidence type="ECO:0000256" key="5">
    <source>
        <dbReference type="HAMAP-Rule" id="MF_00235"/>
    </source>
</evidence>
<feature type="binding site" evidence="5">
    <location>
        <begin position="58"/>
        <end position="60"/>
    </location>
    <ligand>
        <name>AMP</name>
        <dbReference type="ChEBI" id="CHEBI:456215"/>
    </ligand>
</feature>
<evidence type="ECO:0000256" key="6">
    <source>
        <dbReference type="RuleBase" id="RU003330"/>
    </source>
</evidence>
<proteinExistence type="inferred from homology"/>
<dbReference type="HAMAP" id="MF_00235">
    <property type="entry name" value="Adenylate_kinase_Adk"/>
    <property type="match status" value="1"/>
</dbReference>
<keyword evidence="1 5" id="KW-0808">Transferase</keyword>
<evidence type="ECO:0000256" key="7">
    <source>
        <dbReference type="RuleBase" id="RU003331"/>
    </source>
</evidence>
<dbReference type="SUPFAM" id="SSF52540">
    <property type="entry name" value="P-loop containing nucleoside triphosphate hydrolases"/>
    <property type="match status" value="1"/>
</dbReference>
<dbReference type="PANTHER" id="PTHR23359">
    <property type="entry name" value="NUCLEOTIDE KINASE"/>
    <property type="match status" value="1"/>
</dbReference>
<keyword evidence="4 5" id="KW-0418">Kinase</keyword>
<dbReference type="AlphaFoldDB" id="A0A2M9ZM32"/>
<feature type="binding site" evidence="5">
    <location>
        <position position="32"/>
    </location>
    <ligand>
        <name>AMP</name>
        <dbReference type="ChEBI" id="CHEBI:456215"/>
    </ligand>
</feature>
<comment type="catalytic activity">
    <reaction evidence="5 7">
        <text>AMP + ATP = 2 ADP</text>
        <dbReference type="Rhea" id="RHEA:12973"/>
        <dbReference type="ChEBI" id="CHEBI:30616"/>
        <dbReference type="ChEBI" id="CHEBI:456215"/>
        <dbReference type="ChEBI" id="CHEBI:456216"/>
        <dbReference type="EC" id="2.7.4.3"/>
    </reaction>
</comment>
<keyword evidence="5" id="KW-0963">Cytoplasm</keyword>
<dbReference type="InterPro" id="IPR033690">
    <property type="entry name" value="Adenylat_kinase_CS"/>
</dbReference>
<dbReference type="NCBIfam" id="NF011105">
    <property type="entry name" value="PRK14532.1"/>
    <property type="match status" value="1"/>
</dbReference>
<dbReference type="Proteomes" id="UP000231990">
    <property type="component" value="Unassembled WGS sequence"/>
</dbReference>
<dbReference type="InterPro" id="IPR000850">
    <property type="entry name" value="Adenylat/UMP-CMP_kin"/>
</dbReference>
<protein>
    <recommendedName>
        <fullName evidence="5 7">Adenylate kinase</fullName>
        <shortName evidence="5">AK</shortName>
        <ecNumber evidence="5 7">2.7.4.3</ecNumber>
    </recommendedName>
    <alternativeName>
        <fullName evidence="5">ATP-AMP transphosphorylase</fullName>
    </alternativeName>
    <alternativeName>
        <fullName evidence="5">ATP:AMP phosphotransferase</fullName>
    </alternativeName>
    <alternativeName>
        <fullName evidence="5">Adenylate monophosphate kinase</fullName>
    </alternativeName>
</protein>
<dbReference type="GO" id="GO:0005524">
    <property type="term" value="F:ATP binding"/>
    <property type="evidence" value="ECO:0007669"/>
    <property type="project" value="UniProtKB-UniRule"/>
</dbReference>
<dbReference type="NCBIfam" id="TIGR01351">
    <property type="entry name" value="adk"/>
    <property type="match status" value="1"/>
</dbReference>
<comment type="domain">
    <text evidence="5">Consists of three domains, a large central CORE domain and two small peripheral domains, NMPbind and LID, which undergo movements during catalysis. The LID domain closes over the site of phosphoryl transfer upon ATP binding. Assembling and dissambling the active center during each catalytic cycle provides an effective means to prevent ATP hydrolysis.</text>
</comment>
<comment type="pathway">
    <text evidence="5">Purine metabolism; AMP biosynthesis via salvage pathway; AMP from ADP: step 1/1.</text>
</comment>
<comment type="similarity">
    <text evidence="5 6">Belongs to the adenylate kinase family.</text>
</comment>
<dbReference type="GO" id="GO:0005737">
    <property type="term" value="C:cytoplasm"/>
    <property type="evidence" value="ECO:0007669"/>
    <property type="project" value="UniProtKB-SubCell"/>
</dbReference>
<dbReference type="OrthoDB" id="9805030at2"/>
<dbReference type="EMBL" id="NPDZ01000006">
    <property type="protein sequence ID" value="PJZ73126.1"/>
    <property type="molecule type" value="Genomic_DNA"/>
</dbReference>
<feature type="binding site" evidence="5">
    <location>
        <begin position="11"/>
        <end position="16"/>
    </location>
    <ligand>
        <name>ATP</name>
        <dbReference type="ChEBI" id="CHEBI:30616"/>
    </ligand>
</feature>
<name>A0A2M9ZM32_9LEPT</name>
<dbReference type="UniPathway" id="UPA00588">
    <property type="reaction ID" value="UER00649"/>
</dbReference>
<dbReference type="NCBIfam" id="NF011100">
    <property type="entry name" value="PRK14527.1"/>
    <property type="match status" value="1"/>
</dbReference>
<keyword evidence="5 7" id="KW-0067">ATP-binding</keyword>
<evidence type="ECO:0000313" key="11">
    <source>
        <dbReference type="Proteomes" id="UP000231990"/>
    </source>
</evidence>
<comment type="function">
    <text evidence="5">Catalyzes the reversible transfer of the terminal phosphate group between ATP and AMP. Plays an important role in cellular energy homeostasis and in adenine nucleotide metabolism.</text>
</comment>
<feature type="binding site" evidence="5">
    <location>
        <position position="134"/>
    </location>
    <ligand>
        <name>AMP</name>
        <dbReference type="ChEBI" id="CHEBI:456215"/>
    </ligand>
</feature>
<dbReference type="Pfam" id="PF00406">
    <property type="entry name" value="ADK"/>
    <property type="match status" value="1"/>
</dbReference>
<comment type="caution">
    <text evidence="5">Lacks conserved residue(s) required for the propagation of feature annotation.</text>
</comment>
<feature type="binding site" evidence="5">
    <location>
        <position position="37"/>
    </location>
    <ligand>
        <name>AMP</name>
        <dbReference type="ChEBI" id="CHEBI:456215"/>
    </ligand>
</feature>
<evidence type="ECO:0000256" key="2">
    <source>
        <dbReference type="ARBA" id="ARBA00022727"/>
    </source>
</evidence>
<accession>A0A2M9ZM32</accession>